<dbReference type="Proteomes" id="UP000184536">
    <property type="component" value="Unassembled WGS sequence"/>
</dbReference>
<feature type="binding site" evidence="11">
    <location>
        <position position="289"/>
    </location>
    <ligand>
        <name>Mg(2+)</name>
        <dbReference type="ChEBI" id="CHEBI:18420"/>
    </ligand>
</feature>
<dbReference type="SUPFAM" id="SSF143631">
    <property type="entry name" value="ApbE-like"/>
    <property type="match status" value="1"/>
</dbReference>
<evidence type="ECO:0000256" key="9">
    <source>
        <dbReference type="ARBA" id="ARBA00048540"/>
    </source>
</evidence>
<name>A0A1M6N1U9_9FIRM</name>
<comment type="function">
    <text evidence="12">Flavin transferase that catalyzes the transfer of the FMN moiety of FAD and its covalent binding to the hydroxyl group of a threonine residue in a target flavoprotein.</text>
</comment>
<organism evidence="13 14">
    <name type="scientific">Geosporobacter subterraneus DSM 17957</name>
    <dbReference type="NCBI Taxonomy" id="1121919"/>
    <lineage>
        <taxon>Bacteria</taxon>
        <taxon>Bacillati</taxon>
        <taxon>Bacillota</taxon>
        <taxon>Clostridia</taxon>
        <taxon>Peptostreptococcales</taxon>
        <taxon>Thermotaleaceae</taxon>
        <taxon>Geosporobacter</taxon>
    </lineage>
</organism>
<keyword evidence="6 10" id="KW-0274">FAD</keyword>
<evidence type="ECO:0000256" key="10">
    <source>
        <dbReference type="PIRNR" id="PIRNR006268"/>
    </source>
</evidence>
<dbReference type="STRING" id="1121919.SAMN02745975_03168"/>
<dbReference type="PANTHER" id="PTHR30040:SF2">
    <property type="entry name" value="FAD:PROTEIN FMN TRANSFERASE"/>
    <property type="match status" value="1"/>
</dbReference>
<feature type="binding site" evidence="11">
    <location>
        <position position="285"/>
    </location>
    <ligand>
        <name>Mg(2+)</name>
        <dbReference type="ChEBI" id="CHEBI:18420"/>
    </ligand>
</feature>
<dbReference type="PANTHER" id="PTHR30040">
    <property type="entry name" value="THIAMINE BIOSYNTHESIS LIPOPROTEIN APBE"/>
    <property type="match status" value="1"/>
</dbReference>
<evidence type="ECO:0000256" key="6">
    <source>
        <dbReference type="ARBA" id="ARBA00022827"/>
    </source>
</evidence>
<evidence type="ECO:0000256" key="1">
    <source>
        <dbReference type="ARBA" id="ARBA00011955"/>
    </source>
</evidence>
<evidence type="ECO:0000256" key="12">
    <source>
        <dbReference type="RuleBase" id="RU363002"/>
    </source>
</evidence>
<protein>
    <recommendedName>
        <fullName evidence="2 10">FAD:protein FMN transferase</fullName>
        <ecNumber evidence="1 10">2.7.1.180</ecNumber>
    </recommendedName>
    <alternativeName>
        <fullName evidence="8 10">Flavin transferase</fullName>
    </alternativeName>
</protein>
<keyword evidence="4 10" id="KW-0808">Transferase</keyword>
<keyword evidence="14" id="KW-1185">Reference proteome</keyword>
<proteinExistence type="inferred from homology"/>
<gene>
    <name evidence="13" type="ORF">SAMN02745975_03168</name>
</gene>
<dbReference type="InterPro" id="IPR003374">
    <property type="entry name" value="ApbE-like_sf"/>
</dbReference>
<dbReference type="PROSITE" id="PS51257">
    <property type="entry name" value="PROKAR_LIPOPROTEIN"/>
    <property type="match status" value="1"/>
</dbReference>
<evidence type="ECO:0000313" key="13">
    <source>
        <dbReference type="EMBL" id="SHJ89665.1"/>
    </source>
</evidence>
<evidence type="ECO:0000256" key="4">
    <source>
        <dbReference type="ARBA" id="ARBA00022679"/>
    </source>
</evidence>
<feature type="binding site" evidence="11">
    <location>
        <position position="171"/>
    </location>
    <ligand>
        <name>Mg(2+)</name>
        <dbReference type="ChEBI" id="CHEBI:18420"/>
    </ligand>
</feature>
<keyword evidence="12" id="KW-0997">Cell inner membrane</keyword>
<evidence type="ECO:0000256" key="7">
    <source>
        <dbReference type="ARBA" id="ARBA00022842"/>
    </source>
</evidence>
<keyword evidence="5 10" id="KW-0479">Metal-binding</keyword>
<dbReference type="AlphaFoldDB" id="A0A1M6N1U9"/>
<evidence type="ECO:0000313" key="14">
    <source>
        <dbReference type="Proteomes" id="UP000184536"/>
    </source>
</evidence>
<dbReference type="RefSeq" id="WP_110942184.1">
    <property type="nucleotide sequence ID" value="NZ_FQZV01000051.1"/>
</dbReference>
<dbReference type="OrthoDB" id="9778595at2"/>
<dbReference type="GO" id="GO:0016740">
    <property type="term" value="F:transferase activity"/>
    <property type="evidence" value="ECO:0007669"/>
    <property type="project" value="UniProtKB-UniRule"/>
</dbReference>
<dbReference type="PIRSF" id="PIRSF006268">
    <property type="entry name" value="ApbE"/>
    <property type="match status" value="1"/>
</dbReference>
<comment type="similarity">
    <text evidence="10 12">Belongs to the ApbE family.</text>
</comment>
<evidence type="ECO:0000256" key="3">
    <source>
        <dbReference type="ARBA" id="ARBA00022630"/>
    </source>
</evidence>
<evidence type="ECO:0000256" key="8">
    <source>
        <dbReference type="ARBA" id="ARBA00031306"/>
    </source>
</evidence>
<evidence type="ECO:0000256" key="11">
    <source>
        <dbReference type="PIRSR" id="PIRSR006268-2"/>
    </source>
</evidence>
<dbReference type="GO" id="GO:0046872">
    <property type="term" value="F:metal ion binding"/>
    <property type="evidence" value="ECO:0007669"/>
    <property type="project" value="UniProtKB-UniRule"/>
</dbReference>
<evidence type="ECO:0000256" key="2">
    <source>
        <dbReference type="ARBA" id="ARBA00016337"/>
    </source>
</evidence>
<comment type="catalytic activity">
    <reaction evidence="9 10 12">
        <text>L-threonyl-[protein] + FAD = FMN-L-threonyl-[protein] + AMP + H(+)</text>
        <dbReference type="Rhea" id="RHEA:36847"/>
        <dbReference type="Rhea" id="RHEA-COMP:11060"/>
        <dbReference type="Rhea" id="RHEA-COMP:11061"/>
        <dbReference type="ChEBI" id="CHEBI:15378"/>
        <dbReference type="ChEBI" id="CHEBI:30013"/>
        <dbReference type="ChEBI" id="CHEBI:57692"/>
        <dbReference type="ChEBI" id="CHEBI:74257"/>
        <dbReference type="ChEBI" id="CHEBI:456215"/>
        <dbReference type="EC" id="2.7.1.180"/>
    </reaction>
</comment>
<dbReference type="GO" id="GO:0005886">
    <property type="term" value="C:plasma membrane"/>
    <property type="evidence" value="ECO:0007669"/>
    <property type="project" value="UniProtKB-SubCell"/>
</dbReference>
<evidence type="ECO:0000256" key="5">
    <source>
        <dbReference type="ARBA" id="ARBA00022723"/>
    </source>
</evidence>
<dbReference type="InterPro" id="IPR024932">
    <property type="entry name" value="ApbE"/>
</dbReference>
<dbReference type="EC" id="2.7.1.180" evidence="1 10"/>
<keyword evidence="12" id="KW-1003">Cell membrane</keyword>
<dbReference type="EMBL" id="FQZV01000051">
    <property type="protein sequence ID" value="SHJ89665.1"/>
    <property type="molecule type" value="Genomic_DNA"/>
</dbReference>
<keyword evidence="12 13" id="KW-0449">Lipoprotein</keyword>
<reference evidence="14" key="1">
    <citation type="submission" date="2016-11" db="EMBL/GenBank/DDBJ databases">
        <authorList>
            <person name="Varghese N."/>
            <person name="Submissions S."/>
        </authorList>
    </citation>
    <scope>NUCLEOTIDE SEQUENCE [LARGE SCALE GENOMIC DNA]</scope>
    <source>
        <strain evidence="14">DSM 17957</strain>
    </source>
</reference>
<comment type="cofactor">
    <cofactor evidence="11">
        <name>Mg(2+)</name>
        <dbReference type="ChEBI" id="CHEBI:18420"/>
    </cofactor>
    <cofactor evidence="11">
        <name>Mn(2+)</name>
        <dbReference type="ChEBI" id="CHEBI:29035"/>
    </cofactor>
    <text evidence="11">Magnesium. Can also use manganese.</text>
</comment>
<dbReference type="Gene3D" id="3.10.520.10">
    <property type="entry name" value="ApbE-like domains"/>
    <property type="match status" value="1"/>
</dbReference>
<comment type="subcellular location">
    <subcellularLocation>
        <location evidence="12">Cell inner membrane</location>
        <topology evidence="12">Lipid-anchor</topology>
        <orientation evidence="12">Periplasmic side</orientation>
    </subcellularLocation>
</comment>
<keyword evidence="3 10" id="KW-0285">Flavoprotein</keyword>
<keyword evidence="12" id="KW-0472">Membrane</keyword>
<dbReference type="Pfam" id="PF02424">
    <property type="entry name" value="ApbE"/>
    <property type="match status" value="1"/>
</dbReference>
<sequence>MLKKYLIIILIFSALLTGCEKEKKLVTDSTYMLGTYLQLSVWTSDEAKGKEMIEASFKRIQEIEGKMSVNIENSEISTVNNNAGLKPVEVSSDTAFVLNRAVYYAALTKGAYDPTIGTLVKLWGIGTDRENVPTQKEIKSALEHVNYNAVRFQEGNKVVLAEEGMLIDLGGIAKGFAADEVTRILRESGIEHAMINLGGNVYALGNKTDGTNWKVGIQDPFEPTGTHMGIVEIADKTVVSSGNYERYFMKDDIRYHHILDPKTGYPANNGVISTTIITDSSIDADALSTGAYVLGLEKGLELIEKIDGTECIIITEDKGVYLSSGMKGKLRIVNDSFYLAN</sequence>
<accession>A0A1M6N1U9</accession>
<keyword evidence="7 10" id="KW-0460">Magnesium</keyword>